<gene>
    <name evidence="1" type="ORF">JYE49_10955</name>
</gene>
<evidence type="ECO:0000313" key="1">
    <source>
        <dbReference type="EMBL" id="QUC66374.1"/>
    </source>
</evidence>
<protein>
    <submittedName>
        <fullName evidence="1">Fibronectin type III domain-containing protein</fullName>
    </submittedName>
</protein>
<evidence type="ECO:0000313" key="2">
    <source>
        <dbReference type="Proteomes" id="UP000682782"/>
    </source>
</evidence>
<organism evidence="1 2">
    <name type="scientific">Aristaeella hokkaidonensis</name>
    <dbReference type="NCBI Taxonomy" id="3046382"/>
    <lineage>
        <taxon>Bacteria</taxon>
        <taxon>Bacillati</taxon>
        <taxon>Bacillota</taxon>
        <taxon>Clostridia</taxon>
        <taxon>Eubacteriales</taxon>
        <taxon>Aristaeellaceae</taxon>
        <taxon>Aristaeella</taxon>
    </lineage>
</organism>
<name>A0AC61N0M3_9FIRM</name>
<dbReference type="EMBL" id="CP068393">
    <property type="protein sequence ID" value="QUC66374.1"/>
    <property type="molecule type" value="Genomic_DNA"/>
</dbReference>
<reference evidence="1" key="1">
    <citation type="submission" date="2021-01" db="EMBL/GenBank/DDBJ databases">
        <title>Complete genome sequence of Clostridiales bacterium R-7.</title>
        <authorList>
            <person name="Mahoney-Kurpe S.C."/>
            <person name="Palevich N."/>
            <person name="Koike S."/>
            <person name="Moon C.D."/>
            <person name="Attwood G.T."/>
        </authorList>
    </citation>
    <scope>NUCLEOTIDE SEQUENCE</scope>
    <source>
        <strain evidence="1">R-7</strain>
    </source>
</reference>
<accession>A0AC61N0M3</accession>
<sequence>MKIIKRIITWAVFVMLLFSLIDAHALSSLEKESNYNAAIVQLETYIESLNHNSTELDGIFSTFNELRGYSMSLHFSYYISALAKIDNEEYDLELDNLLSMLEVNEGFKSYLADMRNDSSIGTIDELVEYAHARESEYKGENESAQEHYRSCITFYDASQHYYALVSSADQMAYDKGLDLMNTGDYAGAYYAFQAIERYSDSSDRMVAIEKQLGYKPVSPTDNLQPVKNLKAIESKPTEIKISWSKARHATAYEVYFKNSTSNDWTYFGNTTEREIIIHNLIEGNTYDFKVVSIVGKIKAEGAILNNQPTNKSTPTHTVTTWGELQHSIETASNGTTYVLDNNIFGGDNEKPITISGEIPITIELNGHTIDRACSKAVDEGSVIVVLEGSSLTIVDRTGKGTITGGNTKNLGGGIIIYGSLVVDGVNIEGNQAYHGGAIYVEKGGVLKVRGASVISKNYATKDGGGIYSHGIISIDECRIENNTCKGGGAGIWSDGDATINNTEICENRDAVNGGGIASHGTMTITKSIIKDNSVSSCGGAIFHGNNSKQGVYALLTMTDVTIQGNKANRRGGGLYIDTGRISFSQNNKIQNNQASNAGGGIYNYDGMMAIEGYLAIDDNTSKSGNDLFSRKKKTIQVMGKLEKNTHIGIVLNNNDTGQITEGYSKYNTIDPSLLFYENSGKTITIQNQEVFIERKP</sequence>
<proteinExistence type="predicted"/>
<dbReference type="Proteomes" id="UP000682782">
    <property type="component" value="Chromosome"/>
</dbReference>
<keyword evidence="2" id="KW-1185">Reference proteome</keyword>